<keyword evidence="1" id="KW-1133">Transmembrane helix</keyword>
<keyword evidence="1" id="KW-0812">Transmembrane</keyword>
<feature type="transmembrane region" description="Helical" evidence="1">
    <location>
        <begin position="67"/>
        <end position="90"/>
    </location>
</feature>
<evidence type="ECO:0000313" key="4">
    <source>
        <dbReference type="Proteomes" id="UP000307440"/>
    </source>
</evidence>
<dbReference type="Proteomes" id="UP000307440">
    <property type="component" value="Unassembled WGS sequence"/>
</dbReference>
<organism evidence="3 4">
    <name type="scientific">Coprinopsis marcescibilis</name>
    <name type="common">Agaric fungus</name>
    <name type="synonym">Psathyrella marcescibilis</name>
    <dbReference type="NCBI Taxonomy" id="230819"/>
    <lineage>
        <taxon>Eukaryota</taxon>
        <taxon>Fungi</taxon>
        <taxon>Dikarya</taxon>
        <taxon>Basidiomycota</taxon>
        <taxon>Agaricomycotina</taxon>
        <taxon>Agaricomycetes</taxon>
        <taxon>Agaricomycetidae</taxon>
        <taxon>Agaricales</taxon>
        <taxon>Agaricineae</taxon>
        <taxon>Psathyrellaceae</taxon>
        <taxon>Coprinopsis</taxon>
    </lineage>
</organism>
<feature type="transmembrane region" description="Helical" evidence="1">
    <location>
        <begin position="180"/>
        <end position="204"/>
    </location>
</feature>
<gene>
    <name evidence="3" type="ORF">FA15DRAFT_702332</name>
</gene>
<feature type="transmembrane region" description="Helical" evidence="1">
    <location>
        <begin position="96"/>
        <end position="118"/>
    </location>
</feature>
<dbReference type="OrthoDB" id="2958007at2759"/>
<dbReference type="EMBL" id="ML210169">
    <property type="protein sequence ID" value="TFK26913.1"/>
    <property type="molecule type" value="Genomic_DNA"/>
</dbReference>
<dbReference type="Pfam" id="PF20151">
    <property type="entry name" value="DUF6533"/>
    <property type="match status" value="1"/>
</dbReference>
<feature type="transmembrane region" description="Helical" evidence="1">
    <location>
        <begin position="224"/>
        <end position="243"/>
    </location>
</feature>
<evidence type="ECO:0000259" key="2">
    <source>
        <dbReference type="Pfam" id="PF20151"/>
    </source>
</evidence>
<dbReference type="AlphaFoldDB" id="A0A5C3L300"/>
<protein>
    <recommendedName>
        <fullName evidence="2">DUF6533 domain-containing protein</fullName>
    </recommendedName>
</protein>
<feature type="domain" description="DUF6533" evidence="2">
    <location>
        <begin position="33"/>
        <end position="74"/>
    </location>
</feature>
<evidence type="ECO:0000313" key="3">
    <source>
        <dbReference type="EMBL" id="TFK26913.1"/>
    </source>
</evidence>
<dbReference type="InterPro" id="IPR045340">
    <property type="entry name" value="DUF6533"/>
</dbReference>
<sequence>MRILRVALEDHGSNFGNPQAPPPDGGGQEDYLFAISTVLVVDYLHTLPLEVRYIWPGSWSLIKALFFVARYMAFADITFVLMYCLSTALAPKDCQILLNVASMATLTSVVFSEAILFLRVYAISSRGWGIRIYLSVHYIVIHAAQYVLLAKFLQSLSFRDSPFPDLVGCFSLPAPNSGRYLSFFFGSSVVGQIIIFFIMCWIGLRKYRAHNSNLGAIFFRDGTIYFALLTSIGIANMTVNLTASATFNVMLAECQAIFHAVFATRMVLHLREISSPESESEEHLPYSEKSAESIANESFVHVPPGFELVELKEIRYMHRGYAV</sequence>
<feature type="transmembrane region" description="Helical" evidence="1">
    <location>
        <begin position="130"/>
        <end position="149"/>
    </location>
</feature>
<keyword evidence="4" id="KW-1185">Reference proteome</keyword>
<name>A0A5C3L300_COPMA</name>
<keyword evidence="1" id="KW-0472">Membrane</keyword>
<reference evidence="3 4" key="1">
    <citation type="journal article" date="2019" name="Nat. Ecol. Evol.">
        <title>Megaphylogeny resolves global patterns of mushroom evolution.</title>
        <authorList>
            <person name="Varga T."/>
            <person name="Krizsan K."/>
            <person name="Foldi C."/>
            <person name="Dima B."/>
            <person name="Sanchez-Garcia M."/>
            <person name="Sanchez-Ramirez S."/>
            <person name="Szollosi G.J."/>
            <person name="Szarkandi J.G."/>
            <person name="Papp V."/>
            <person name="Albert L."/>
            <person name="Andreopoulos W."/>
            <person name="Angelini C."/>
            <person name="Antonin V."/>
            <person name="Barry K.W."/>
            <person name="Bougher N.L."/>
            <person name="Buchanan P."/>
            <person name="Buyck B."/>
            <person name="Bense V."/>
            <person name="Catcheside P."/>
            <person name="Chovatia M."/>
            <person name="Cooper J."/>
            <person name="Damon W."/>
            <person name="Desjardin D."/>
            <person name="Finy P."/>
            <person name="Geml J."/>
            <person name="Haridas S."/>
            <person name="Hughes K."/>
            <person name="Justo A."/>
            <person name="Karasinski D."/>
            <person name="Kautmanova I."/>
            <person name="Kiss B."/>
            <person name="Kocsube S."/>
            <person name="Kotiranta H."/>
            <person name="LaButti K.M."/>
            <person name="Lechner B.E."/>
            <person name="Liimatainen K."/>
            <person name="Lipzen A."/>
            <person name="Lukacs Z."/>
            <person name="Mihaltcheva S."/>
            <person name="Morgado L.N."/>
            <person name="Niskanen T."/>
            <person name="Noordeloos M.E."/>
            <person name="Ohm R.A."/>
            <person name="Ortiz-Santana B."/>
            <person name="Ovrebo C."/>
            <person name="Racz N."/>
            <person name="Riley R."/>
            <person name="Savchenko A."/>
            <person name="Shiryaev A."/>
            <person name="Soop K."/>
            <person name="Spirin V."/>
            <person name="Szebenyi C."/>
            <person name="Tomsovsky M."/>
            <person name="Tulloss R.E."/>
            <person name="Uehling J."/>
            <person name="Grigoriev I.V."/>
            <person name="Vagvolgyi C."/>
            <person name="Papp T."/>
            <person name="Martin F.M."/>
            <person name="Miettinen O."/>
            <person name="Hibbett D.S."/>
            <person name="Nagy L.G."/>
        </authorList>
    </citation>
    <scope>NUCLEOTIDE SEQUENCE [LARGE SCALE GENOMIC DNA]</scope>
    <source>
        <strain evidence="3 4">CBS 121175</strain>
    </source>
</reference>
<proteinExistence type="predicted"/>
<evidence type="ECO:0000256" key="1">
    <source>
        <dbReference type="SAM" id="Phobius"/>
    </source>
</evidence>
<accession>A0A5C3L300</accession>